<comment type="cofactor">
    <cofactor evidence="7">
        <name>Zn(2+)</name>
        <dbReference type="ChEBI" id="CHEBI:29105"/>
    </cofactor>
    <cofactor evidence="7">
        <name>Fe(3+)</name>
        <dbReference type="ChEBI" id="CHEBI:29034"/>
    </cofactor>
    <text evidence="7">Binds 1 zinc or iron ion per subunit.</text>
</comment>
<feature type="binding site" evidence="7">
    <location>
        <position position="318"/>
    </location>
    <ligand>
        <name>Fe(3+)</name>
        <dbReference type="ChEBI" id="CHEBI:29034"/>
    </ligand>
</feature>
<dbReference type="AlphaFoldDB" id="A0A7C3N7B3"/>
<dbReference type="SUPFAM" id="SSF51338">
    <property type="entry name" value="Composite domain of metallo-dependent hydrolases"/>
    <property type="match status" value="1"/>
</dbReference>
<feature type="binding site" evidence="7">
    <location>
        <position position="243"/>
    </location>
    <ligand>
        <name>Fe(3+)</name>
        <dbReference type="ChEBI" id="CHEBI:29034"/>
    </ligand>
</feature>
<dbReference type="HAMAP" id="MF_00372">
    <property type="entry name" value="HutI"/>
    <property type="match status" value="1"/>
</dbReference>
<evidence type="ECO:0000313" key="9">
    <source>
        <dbReference type="EMBL" id="HFK23063.1"/>
    </source>
</evidence>
<sequence>MKLILKNIKQLVSCSDENGFVPLDRICTPLSSNNTIVIEDGEIKRIGKDIEESADRTLDCSNYIVTPGFVESHSHLVFSGSRADEFLMRASGVPYKEIAKSGGGIKKSVRQTREVSFERLFEESKERLKKFLKKGVTSIEIKSGYGLDRDTEIKQLKVIKELKKSFPVEIRSTFLGAHEIPEEFKDKRDYYIKFLKEEMIPYVAQEKLADFIDVFCEKGVFTKDESLDILEKGIEYGLKARVHADEIENSGGSSVARMVKAKSVDHFNYPDEKDLIFLKENKTVITLLPATNFFLKLKGRPPIEKMRETGNIISISTDFNPGSSPCYSILFAATVGMVNYGLNYDELIYGITINPAFSLDLDKKGSIDEKKDADLLLFKRDDYKDLFYFTGDDQPDIVILKGEIVDFGKF</sequence>
<dbReference type="SUPFAM" id="SSF51556">
    <property type="entry name" value="Metallo-dependent hydrolases"/>
    <property type="match status" value="1"/>
</dbReference>
<keyword evidence="4 7" id="KW-0369">Histidine metabolism</keyword>
<dbReference type="EMBL" id="DSTT01000001">
    <property type="protein sequence ID" value="HFK23063.1"/>
    <property type="molecule type" value="Genomic_DNA"/>
</dbReference>
<name>A0A7C3N7B3_UNCW3</name>
<evidence type="ECO:0000256" key="5">
    <source>
        <dbReference type="ARBA" id="ARBA00022833"/>
    </source>
</evidence>
<protein>
    <recommendedName>
        <fullName evidence="1 7">Imidazolonepropionase</fullName>
        <ecNumber evidence="1 7">3.5.2.7</ecNumber>
    </recommendedName>
    <alternativeName>
        <fullName evidence="7">Imidazolone-5-propionate hydrolase</fullName>
    </alternativeName>
</protein>
<evidence type="ECO:0000256" key="3">
    <source>
        <dbReference type="ARBA" id="ARBA00022801"/>
    </source>
</evidence>
<feature type="binding site" evidence="7">
    <location>
        <position position="73"/>
    </location>
    <ligand>
        <name>Zn(2+)</name>
        <dbReference type="ChEBI" id="CHEBI:29105"/>
    </ligand>
</feature>
<feature type="binding site" evidence="7">
    <location>
        <position position="145"/>
    </location>
    <ligand>
        <name>4-imidazolone-5-propanoate</name>
        <dbReference type="ChEBI" id="CHEBI:77893"/>
    </ligand>
</feature>
<dbReference type="Gene3D" id="3.20.20.140">
    <property type="entry name" value="Metal-dependent hydrolases"/>
    <property type="match status" value="1"/>
</dbReference>
<dbReference type="FunFam" id="3.20.20.140:FF:000007">
    <property type="entry name" value="Imidazolonepropionase"/>
    <property type="match status" value="1"/>
</dbReference>
<feature type="domain" description="Amidohydrolase-related" evidence="8">
    <location>
        <begin position="64"/>
        <end position="405"/>
    </location>
</feature>
<proteinExistence type="inferred from homology"/>
<feature type="binding site" evidence="7">
    <location>
        <position position="243"/>
    </location>
    <ligand>
        <name>Zn(2+)</name>
        <dbReference type="ChEBI" id="CHEBI:29105"/>
    </ligand>
</feature>
<dbReference type="EC" id="3.5.2.7" evidence="1 7"/>
<organism evidence="9">
    <name type="scientific">candidate division WOR-3 bacterium</name>
    <dbReference type="NCBI Taxonomy" id="2052148"/>
    <lineage>
        <taxon>Bacteria</taxon>
        <taxon>Bacteria division WOR-3</taxon>
    </lineage>
</organism>
<comment type="catalytic activity">
    <reaction evidence="7">
        <text>4-imidazolone-5-propanoate + H2O = N-formimidoyl-L-glutamate</text>
        <dbReference type="Rhea" id="RHEA:23660"/>
        <dbReference type="ChEBI" id="CHEBI:15377"/>
        <dbReference type="ChEBI" id="CHEBI:58928"/>
        <dbReference type="ChEBI" id="CHEBI:77893"/>
        <dbReference type="EC" id="3.5.2.7"/>
    </reaction>
</comment>
<feature type="binding site" evidence="7">
    <location>
        <position position="320"/>
    </location>
    <ligand>
        <name>N-formimidoyl-L-glutamate</name>
        <dbReference type="ChEBI" id="CHEBI:58928"/>
    </ligand>
</feature>
<comment type="caution">
    <text evidence="9">The sequence shown here is derived from an EMBL/GenBank/DDBJ whole genome shotgun (WGS) entry which is preliminary data.</text>
</comment>
<feature type="binding site" evidence="7">
    <location>
        <position position="75"/>
    </location>
    <ligand>
        <name>Zn(2+)</name>
        <dbReference type="ChEBI" id="CHEBI:29105"/>
    </ligand>
</feature>
<evidence type="ECO:0000256" key="7">
    <source>
        <dbReference type="HAMAP-Rule" id="MF_00372"/>
    </source>
</evidence>
<dbReference type="GO" id="GO:0019557">
    <property type="term" value="P:L-histidine catabolic process to glutamate and formate"/>
    <property type="evidence" value="ECO:0007669"/>
    <property type="project" value="UniProtKB-UniPathway"/>
</dbReference>
<keyword evidence="3 7" id="KW-0378">Hydrolase</keyword>
<keyword evidence="6 7" id="KW-0408">Iron</keyword>
<feature type="binding site" evidence="7">
    <location>
        <position position="322"/>
    </location>
    <ligand>
        <name>N-formimidoyl-L-glutamate</name>
        <dbReference type="ChEBI" id="CHEBI:58928"/>
    </ligand>
</feature>
<comment type="subcellular location">
    <subcellularLocation>
        <location evidence="7">Cytoplasm</location>
    </subcellularLocation>
</comment>
<feature type="binding site" evidence="7">
    <location>
        <position position="145"/>
    </location>
    <ligand>
        <name>N-formimidoyl-L-glutamate</name>
        <dbReference type="ChEBI" id="CHEBI:58928"/>
    </ligand>
</feature>
<evidence type="ECO:0000259" key="8">
    <source>
        <dbReference type="Pfam" id="PF01979"/>
    </source>
</evidence>
<keyword evidence="7" id="KW-0963">Cytoplasm</keyword>
<dbReference type="InterPro" id="IPR011059">
    <property type="entry name" value="Metal-dep_hydrolase_composite"/>
</dbReference>
<dbReference type="GO" id="GO:0008270">
    <property type="term" value="F:zinc ion binding"/>
    <property type="evidence" value="ECO:0007669"/>
    <property type="project" value="UniProtKB-UniRule"/>
</dbReference>
<dbReference type="Pfam" id="PF01979">
    <property type="entry name" value="Amidohydro_1"/>
    <property type="match status" value="1"/>
</dbReference>
<dbReference type="GO" id="GO:0019556">
    <property type="term" value="P:L-histidine catabolic process to glutamate and formamide"/>
    <property type="evidence" value="ECO:0007669"/>
    <property type="project" value="UniProtKB-UniRule"/>
</dbReference>
<dbReference type="InterPro" id="IPR006680">
    <property type="entry name" value="Amidohydro-rel"/>
</dbReference>
<feature type="binding site" evidence="7">
    <location>
        <position position="318"/>
    </location>
    <ligand>
        <name>Zn(2+)</name>
        <dbReference type="ChEBI" id="CHEBI:29105"/>
    </ligand>
</feature>
<keyword evidence="5 7" id="KW-0862">Zinc</keyword>
<dbReference type="GO" id="GO:0005737">
    <property type="term" value="C:cytoplasm"/>
    <property type="evidence" value="ECO:0007669"/>
    <property type="project" value="UniProtKB-SubCell"/>
</dbReference>
<dbReference type="PANTHER" id="PTHR42752">
    <property type="entry name" value="IMIDAZOLONEPROPIONASE"/>
    <property type="match status" value="1"/>
</dbReference>
<evidence type="ECO:0000256" key="4">
    <source>
        <dbReference type="ARBA" id="ARBA00022808"/>
    </source>
</evidence>
<feature type="binding site" evidence="7">
    <location>
        <position position="323"/>
    </location>
    <ligand>
        <name>4-imidazolone-5-propanoate</name>
        <dbReference type="ChEBI" id="CHEBI:77893"/>
    </ligand>
</feature>
<accession>A0A7C3N7B3</accession>
<feature type="binding site" evidence="7">
    <location>
        <position position="73"/>
    </location>
    <ligand>
        <name>Fe(3+)</name>
        <dbReference type="ChEBI" id="CHEBI:29034"/>
    </ligand>
</feature>
<dbReference type="InterPro" id="IPR005920">
    <property type="entry name" value="HutI"/>
</dbReference>
<reference evidence="9" key="1">
    <citation type="journal article" date="2020" name="mSystems">
        <title>Genome- and Community-Level Interaction Insights into Carbon Utilization and Element Cycling Functions of Hydrothermarchaeota in Hydrothermal Sediment.</title>
        <authorList>
            <person name="Zhou Z."/>
            <person name="Liu Y."/>
            <person name="Xu W."/>
            <person name="Pan J."/>
            <person name="Luo Z.H."/>
            <person name="Li M."/>
        </authorList>
    </citation>
    <scope>NUCLEOTIDE SEQUENCE [LARGE SCALE GENOMIC DNA]</scope>
    <source>
        <strain evidence="9">SpSt-464</strain>
    </source>
</reference>
<comment type="similarity">
    <text evidence="7">Belongs to the metallo-dependent hydrolases superfamily. HutI family.</text>
</comment>
<feature type="binding site" evidence="7">
    <location>
        <position position="178"/>
    </location>
    <ligand>
        <name>4-imidazolone-5-propanoate</name>
        <dbReference type="ChEBI" id="CHEBI:77893"/>
    </ligand>
</feature>
<dbReference type="PANTHER" id="PTHR42752:SF1">
    <property type="entry name" value="IMIDAZOLONEPROPIONASE-RELATED"/>
    <property type="match status" value="1"/>
</dbReference>
<comment type="pathway">
    <text evidence="7">Amino-acid degradation; L-histidine degradation into L-glutamate; N-formimidoyl-L-glutamate from L-histidine: step 3/3.</text>
</comment>
<evidence type="ECO:0000256" key="2">
    <source>
        <dbReference type="ARBA" id="ARBA00022723"/>
    </source>
</evidence>
<comment type="function">
    <text evidence="7">Catalyzes the hydrolytic cleavage of the carbon-nitrogen bond in imidazolone-5-propanoate to yield N-formimidoyl-L-glutamate. It is the third step in the universal histidine degradation pathway.</text>
</comment>
<feature type="binding site" evidence="7">
    <location>
        <position position="82"/>
    </location>
    <ligand>
        <name>4-imidazolone-5-propanoate</name>
        <dbReference type="ChEBI" id="CHEBI:77893"/>
    </ligand>
</feature>
<evidence type="ECO:0000256" key="1">
    <source>
        <dbReference type="ARBA" id="ARBA00012864"/>
    </source>
</evidence>
<feature type="binding site" evidence="7">
    <location>
        <position position="246"/>
    </location>
    <ligand>
        <name>4-imidazolone-5-propanoate</name>
        <dbReference type="ChEBI" id="CHEBI:77893"/>
    </ligand>
</feature>
<evidence type="ECO:0000256" key="6">
    <source>
        <dbReference type="ARBA" id="ARBA00023004"/>
    </source>
</evidence>
<dbReference type="GO" id="GO:0050480">
    <property type="term" value="F:imidazolonepropionase activity"/>
    <property type="evidence" value="ECO:0007669"/>
    <property type="project" value="UniProtKB-UniRule"/>
</dbReference>
<feature type="binding site" evidence="7">
    <location>
        <position position="75"/>
    </location>
    <ligand>
        <name>Fe(3+)</name>
        <dbReference type="ChEBI" id="CHEBI:29034"/>
    </ligand>
</feature>
<dbReference type="UniPathway" id="UPA00379">
    <property type="reaction ID" value="UER00551"/>
</dbReference>
<keyword evidence="2 7" id="KW-0479">Metal-binding</keyword>
<dbReference type="Gene3D" id="2.30.40.10">
    <property type="entry name" value="Urease, subunit C, domain 1"/>
    <property type="match status" value="1"/>
</dbReference>
<dbReference type="InterPro" id="IPR032466">
    <property type="entry name" value="Metal_Hydrolase"/>
</dbReference>
<dbReference type="GO" id="GO:0005506">
    <property type="term" value="F:iron ion binding"/>
    <property type="evidence" value="ECO:0007669"/>
    <property type="project" value="UniProtKB-UniRule"/>
</dbReference>
<dbReference type="NCBIfam" id="TIGR01224">
    <property type="entry name" value="hutI"/>
    <property type="match status" value="1"/>
</dbReference>
<gene>
    <name evidence="7" type="primary">hutI</name>
    <name evidence="9" type="ORF">ENS15_00200</name>
</gene>